<proteinExistence type="predicted"/>
<protein>
    <submittedName>
        <fullName evidence="1">TMV resistance protein N</fullName>
    </submittedName>
</protein>
<dbReference type="AlphaFoldDB" id="A0A5D3CRM8"/>
<accession>A0A5D3CRM8</accession>
<gene>
    <name evidence="1" type="ORF">E5676_scaffold186G001000</name>
</gene>
<organism evidence="1 2">
    <name type="scientific">Cucumis melo var. makuwa</name>
    <name type="common">Oriental melon</name>
    <dbReference type="NCBI Taxonomy" id="1194695"/>
    <lineage>
        <taxon>Eukaryota</taxon>
        <taxon>Viridiplantae</taxon>
        <taxon>Streptophyta</taxon>
        <taxon>Embryophyta</taxon>
        <taxon>Tracheophyta</taxon>
        <taxon>Spermatophyta</taxon>
        <taxon>Magnoliopsida</taxon>
        <taxon>eudicotyledons</taxon>
        <taxon>Gunneridae</taxon>
        <taxon>Pentapetalae</taxon>
        <taxon>rosids</taxon>
        <taxon>fabids</taxon>
        <taxon>Cucurbitales</taxon>
        <taxon>Cucurbitaceae</taxon>
        <taxon>Benincaseae</taxon>
        <taxon>Cucumis</taxon>
    </lineage>
</organism>
<reference evidence="1 2" key="1">
    <citation type="submission" date="2019-08" db="EMBL/GenBank/DDBJ databases">
        <title>Draft genome sequences of two oriental melons (Cucumis melo L. var makuwa).</title>
        <authorList>
            <person name="Kwon S.-Y."/>
        </authorList>
    </citation>
    <scope>NUCLEOTIDE SEQUENCE [LARGE SCALE GENOMIC DNA]</scope>
    <source>
        <strain evidence="2">cv. Chang Bougi</strain>
        <tissue evidence="1">Leaf</tissue>
    </source>
</reference>
<name>A0A5D3CRM8_CUCMM</name>
<evidence type="ECO:0000313" key="1">
    <source>
        <dbReference type="EMBL" id="TYK14441.1"/>
    </source>
</evidence>
<evidence type="ECO:0000313" key="2">
    <source>
        <dbReference type="Proteomes" id="UP000321947"/>
    </source>
</evidence>
<sequence length="295" mass="32755">MLVPTTLGAIVQSGIPQPFSLISIDGKNPRILDFGATDHLTGSSEHFVSYILCVGNEKIRITDGSLAPIVGKGQISLFDKNCSPKFLCLHPSTKWGCRTKNCHLWEVAHSLMLSTSLPYYLWGDVILTPAHLINCMPSYVYFQTLLYCLKESYPSTRLIPNFLGLKLACFLGILCTNEAINASTHLHSVSEESNYMLPLKSTCPTVVTLPDPSSHRHYDRVIIDTEDRIDENEVAAKHTENETKSNNSRNTSKYDPSLDLPITLRKDVSCLVTSTTLKGLSLTIVVNKSFLVSHR</sequence>
<comment type="caution">
    <text evidence="1">The sequence shown here is derived from an EMBL/GenBank/DDBJ whole genome shotgun (WGS) entry which is preliminary data.</text>
</comment>
<dbReference type="EMBL" id="SSTD01009294">
    <property type="protein sequence ID" value="TYK14441.1"/>
    <property type="molecule type" value="Genomic_DNA"/>
</dbReference>
<dbReference type="Proteomes" id="UP000321947">
    <property type="component" value="Unassembled WGS sequence"/>
</dbReference>